<evidence type="ECO:0000256" key="5">
    <source>
        <dbReference type="ARBA" id="ARBA00023163"/>
    </source>
</evidence>
<keyword evidence="3" id="KW-0238">DNA-binding</keyword>
<dbReference type="Pfam" id="PF00847">
    <property type="entry name" value="AP2"/>
    <property type="match status" value="1"/>
</dbReference>
<evidence type="ECO:0000313" key="11">
    <source>
        <dbReference type="Proteomes" id="UP000287651"/>
    </source>
</evidence>
<feature type="compositionally biased region" description="Low complexity" evidence="8">
    <location>
        <begin position="11"/>
        <end position="38"/>
    </location>
</feature>
<dbReference type="Gene3D" id="3.30.730.10">
    <property type="entry name" value="AP2/ERF domain"/>
    <property type="match status" value="1"/>
</dbReference>
<evidence type="ECO:0000256" key="6">
    <source>
        <dbReference type="ARBA" id="ARBA00023242"/>
    </source>
</evidence>
<evidence type="ECO:0000256" key="8">
    <source>
        <dbReference type="SAM" id="MobiDB-lite"/>
    </source>
</evidence>
<dbReference type="InterPro" id="IPR016177">
    <property type="entry name" value="DNA-bd_dom_sf"/>
</dbReference>
<keyword evidence="6" id="KW-0539">Nucleus</keyword>
<reference evidence="10 11" key="1">
    <citation type="journal article" date="2014" name="Agronomy (Basel)">
        <title>A Draft Genome Sequence for Ensete ventricosum, the Drought-Tolerant Tree Against Hunger.</title>
        <authorList>
            <person name="Harrison J."/>
            <person name="Moore K.A."/>
            <person name="Paszkiewicz K."/>
            <person name="Jones T."/>
            <person name="Grant M."/>
            <person name="Ambacheew D."/>
            <person name="Muzemil S."/>
            <person name="Studholme D.J."/>
        </authorList>
    </citation>
    <scope>NUCLEOTIDE SEQUENCE [LARGE SCALE GENOMIC DNA]</scope>
</reference>
<feature type="region of interest" description="Disordered" evidence="8">
    <location>
        <begin position="1"/>
        <end position="58"/>
    </location>
</feature>
<dbReference type="InterPro" id="IPR001471">
    <property type="entry name" value="AP2/ERF_dom"/>
</dbReference>
<feature type="compositionally biased region" description="Low complexity" evidence="8">
    <location>
        <begin position="149"/>
        <end position="172"/>
    </location>
</feature>
<feature type="region of interest" description="Disordered" evidence="8">
    <location>
        <begin position="125"/>
        <end position="172"/>
    </location>
</feature>
<dbReference type="SMART" id="SM00380">
    <property type="entry name" value="AP2"/>
    <property type="match status" value="1"/>
</dbReference>
<accession>A0A426XJ62</accession>
<sequence length="243" mass="26240">MGLMAHQMKWTSSESETSENTTPTTSSSSTPPSPGSSSIALKGVVTEQQKRGRDSRRHPVYHGVRMRAWGKWVSEIRQPRKKSRIWLGTFATPEMAARAHDAAALCVKGHSAAATILNFPELAGSLPRPTSLSPRDVREAATRAAAMEPPGACGPASWSSSSEGPSPTPTAELGEIAELPTLCEGLFDSAAPGDEFIFHDSVNSWAYPPPLIEIEEDRDFFLDPVWSQEGDISTGWEALFSGF</sequence>
<keyword evidence="4" id="KW-0010">Activator</keyword>
<keyword evidence="5" id="KW-0804">Transcription</keyword>
<comment type="similarity">
    <text evidence="7">Belongs to the AP2/ERF transcription factor family. ERF subfamily.</text>
</comment>
<name>A0A426XJ62_ENSVE</name>
<dbReference type="FunFam" id="3.30.730.10:FF:000001">
    <property type="entry name" value="Ethylene-responsive transcription factor 2"/>
    <property type="match status" value="1"/>
</dbReference>
<evidence type="ECO:0000256" key="3">
    <source>
        <dbReference type="ARBA" id="ARBA00023125"/>
    </source>
</evidence>
<dbReference type="CDD" id="cd00018">
    <property type="entry name" value="AP2"/>
    <property type="match status" value="1"/>
</dbReference>
<dbReference type="PANTHER" id="PTHR31985">
    <property type="entry name" value="ETHYLENE-RESPONSIVE TRANSCRIPTION FACTOR ERF042-RELATED"/>
    <property type="match status" value="1"/>
</dbReference>
<dbReference type="PRINTS" id="PR00367">
    <property type="entry name" value="ETHRSPELEMNT"/>
</dbReference>
<dbReference type="InterPro" id="IPR036955">
    <property type="entry name" value="AP2/ERF_dom_sf"/>
</dbReference>
<gene>
    <name evidence="10" type="ORF">B296_00052462</name>
</gene>
<dbReference type="AlphaFoldDB" id="A0A426XJ62"/>
<dbReference type="SUPFAM" id="SSF54171">
    <property type="entry name" value="DNA-binding domain"/>
    <property type="match status" value="1"/>
</dbReference>
<dbReference type="GO" id="GO:0003677">
    <property type="term" value="F:DNA binding"/>
    <property type="evidence" value="ECO:0007669"/>
    <property type="project" value="UniProtKB-KW"/>
</dbReference>
<dbReference type="PROSITE" id="PS51032">
    <property type="entry name" value="AP2_ERF"/>
    <property type="match status" value="1"/>
</dbReference>
<organism evidence="10 11">
    <name type="scientific">Ensete ventricosum</name>
    <name type="common">Abyssinian banana</name>
    <name type="synonym">Musa ensete</name>
    <dbReference type="NCBI Taxonomy" id="4639"/>
    <lineage>
        <taxon>Eukaryota</taxon>
        <taxon>Viridiplantae</taxon>
        <taxon>Streptophyta</taxon>
        <taxon>Embryophyta</taxon>
        <taxon>Tracheophyta</taxon>
        <taxon>Spermatophyta</taxon>
        <taxon>Magnoliopsida</taxon>
        <taxon>Liliopsida</taxon>
        <taxon>Zingiberales</taxon>
        <taxon>Musaceae</taxon>
        <taxon>Ensete</taxon>
    </lineage>
</organism>
<protein>
    <recommendedName>
        <fullName evidence="9">AP2/ERF domain-containing protein</fullName>
    </recommendedName>
</protein>
<evidence type="ECO:0000256" key="2">
    <source>
        <dbReference type="ARBA" id="ARBA00023015"/>
    </source>
</evidence>
<feature type="domain" description="AP2/ERF" evidence="9">
    <location>
        <begin position="60"/>
        <end position="120"/>
    </location>
</feature>
<proteinExistence type="inferred from homology"/>
<dbReference type="InterPro" id="IPR051032">
    <property type="entry name" value="AP2/ERF_TF_ERF_subfamily"/>
</dbReference>
<evidence type="ECO:0000256" key="4">
    <source>
        <dbReference type="ARBA" id="ARBA00023159"/>
    </source>
</evidence>
<comment type="caution">
    <text evidence="10">The sequence shown here is derived from an EMBL/GenBank/DDBJ whole genome shotgun (WGS) entry which is preliminary data.</text>
</comment>
<keyword evidence="2" id="KW-0805">Transcription regulation</keyword>
<evidence type="ECO:0000256" key="7">
    <source>
        <dbReference type="ARBA" id="ARBA00024343"/>
    </source>
</evidence>
<comment type="subcellular location">
    <subcellularLocation>
        <location evidence="1">Nucleus</location>
    </subcellularLocation>
</comment>
<dbReference type="GO" id="GO:0005634">
    <property type="term" value="C:nucleus"/>
    <property type="evidence" value="ECO:0007669"/>
    <property type="project" value="UniProtKB-SubCell"/>
</dbReference>
<evidence type="ECO:0000313" key="10">
    <source>
        <dbReference type="EMBL" id="RRT39483.1"/>
    </source>
</evidence>
<dbReference type="Proteomes" id="UP000287651">
    <property type="component" value="Unassembled WGS sequence"/>
</dbReference>
<evidence type="ECO:0000256" key="1">
    <source>
        <dbReference type="ARBA" id="ARBA00004123"/>
    </source>
</evidence>
<dbReference type="EMBL" id="AMZH03020139">
    <property type="protein sequence ID" value="RRT39483.1"/>
    <property type="molecule type" value="Genomic_DNA"/>
</dbReference>
<dbReference type="GO" id="GO:0003700">
    <property type="term" value="F:DNA-binding transcription factor activity"/>
    <property type="evidence" value="ECO:0007669"/>
    <property type="project" value="InterPro"/>
</dbReference>
<dbReference type="PANTHER" id="PTHR31985:SF294">
    <property type="entry name" value="DEHYDRATION-RESPONSIVE ELEMENT-BINDING PROTEIN 3-LIKE"/>
    <property type="match status" value="1"/>
</dbReference>
<evidence type="ECO:0000259" key="9">
    <source>
        <dbReference type="PROSITE" id="PS51032"/>
    </source>
</evidence>